<gene>
    <name evidence="12" type="ORF">AC244_24700</name>
</gene>
<reference evidence="13" key="1">
    <citation type="submission" date="2015-07" db="EMBL/GenBank/DDBJ databases">
        <title>Whole genome sequence of an Ensifer adhaerens strain isolated from a cave pool in the Wind Cave National Park.</title>
        <authorList>
            <person name="Eng W.W.H."/>
            <person name="Gan H.M."/>
            <person name="Barton H.A."/>
            <person name="Savka M.A."/>
        </authorList>
    </citation>
    <scope>NUCLEOTIDE SEQUENCE [LARGE SCALE GENOMIC DNA]</scope>
    <source>
        <strain evidence="13">SD006</strain>
    </source>
</reference>
<dbReference type="PANTHER" id="PTHR45436:SF5">
    <property type="entry name" value="SENSOR HISTIDINE KINASE TRCS"/>
    <property type="match status" value="1"/>
</dbReference>
<proteinExistence type="predicted"/>
<dbReference type="GO" id="GO:0000155">
    <property type="term" value="F:phosphorelay sensor kinase activity"/>
    <property type="evidence" value="ECO:0007669"/>
    <property type="project" value="InterPro"/>
</dbReference>
<evidence type="ECO:0000313" key="12">
    <source>
        <dbReference type="EMBL" id="KOF15061.1"/>
    </source>
</evidence>
<organism evidence="12 13">
    <name type="scientific">Ensifer adhaerens</name>
    <name type="common">Sinorhizobium morelense</name>
    <dbReference type="NCBI Taxonomy" id="106592"/>
    <lineage>
        <taxon>Bacteria</taxon>
        <taxon>Pseudomonadati</taxon>
        <taxon>Pseudomonadota</taxon>
        <taxon>Alphaproteobacteria</taxon>
        <taxon>Hyphomicrobiales</taxon>
        <taxon>Rhizobiaceae</taxon>
        <taxon>Sinorhizobium/Ensifer group</taxon>
        <taxon>Ensifer</taxon>
    </lineage>
</organism>
<dbReference type="PROSITE" id="PS50109">
    <property type="entry name" value="HIS_KIN"/>
    <property type="match status" value="1"/>
</dbReference>
<dbReference type="EMBL" id="LGAP01000022">
    <property type="protein sequence ID" value="KOF15061.1"/>
    <property type="molecule type" value="Genomic_DNA"/>
</dbReference>
<dbReference type="SUPFAM" id="SSF47384">
    <property type="entry name" value="Homodimeric domain of signal transducing histidine kinase"/>
    <property type="match status" value="1"/>
</dbReference>
<evidence type="ECO:0000256" key="2">
    <source>
        <dbReference type="ARBA" id="ARBA00004370"/>
    </source>
</evidence>
<evidence type="ECO:0000256" key="10">
    <source>
        <dbReference type="SAM" id="Phobius"/>
    </source>
</evidence>
<accession>A0A0L8BK69</accession>
<dbReference type="Pfam" id="PF02518">
    <property type="entry name" value="HATPase_c"/>
    <property type="match status" value="1"/>
</dbReference>
<dbReference type="InterPro" id="IPR036890">
    <property type="entry name" value="HATPase_C_sf"/>
</dbReference>
<evidence type="ECO:0000256" key="9">
    <source>
        <dbReference type="ARBA" id="ARBA00023136"/>
    </source>
</evidence>
<keyword evidence="8 10" id="KW-1133">Transmembrane helix</keyword>
<evidence type="ECO:0000259" key="11">
    <source>
        <dbReference type="PROSITE" id="PS50109"/>
    </source>
</evidence>
<feature type="transmembrane region" description="Helical" evidence="10">
    <location>
        <begin position="7"/>
        <end position="28"/>
    </location>
</feature>
<dbReference type="InterPro" id="IPR036097">
    <property type="entry name" value="HisK_dim/P_sf"/>
</dbReference>
<dbReference type="InterPro" id="IPR050428">
    <property type="entry name" value="TCS_sensor_his_kinase"/>
</dbReference>
<evidence type="ECO:0000256" key="8">
    <source>
        <dbReference type="ARBA" id="ARBA00022989"/>
    </source>
</evidence>
<dbReference type="RefSeq" id="WP_053251458.1">
    <property type="nucleotide sequence ID" value="NZ_LGAP01000022.1"/>
</dbReference>
<dbReference type="Gene3D" id="1.10.287.130">
    <property type="match status" value="1"/>
</dbReference>
<keyword evidence="7 12" id="KW-0418">Kinase</keyword>
<dbReference type="InterPro" id="IPR004358">
    <property type="entry name" value="Sig_transdc_His_kin-like_C"/>
</dbReference>
<feature type="domain" description="Histidine kinase" evidence="11">
    <location>
        <begin position="245"/>
        <end position="446"/>
    </location>
</feature>
<evidence type="ECO:0000256" key="7">
    <source>
        <dbReference type="ARBA" id="ARBA00022777"/>
    </source>
</evidence>
<sequence length="455" mass="48633">MIRSLRLRLAIGALIAVGVVLLVVWFSLSRLFTDYVVGRYRAEMATVVDTVAAQVVVRNGELALPREPADPRFSLPAGGRYWQLTPKAGTPIRSRSLWDTVIDTTARSAGRYEGFVELEGPDGAPMLVHAQTLALGDGPNAERFSVQAGFARQELDDALDSFHGRLRLMLLATAAVLAGAAFLQGALGLAPLRRLRERAALVRAGSERDFGSAGPSEVGPVVNEINLLLAERETALERARARASDLAHGLKTPLTVLAQLAESLPDAERRVALQQVDLVRQRADRQLQAARMGVERMATTSVSSMAGKLVSVLRPVTAERGIVWEMTIDPSLSLDIDPADLAECLGNLLDNAAKWARSRIRVSAARTEDRLHIVVGDDGPGIADGDRERVMQRGARVADGEAGQVPGTGLGLAISADIADAYSATLTLGQSPLGGLEAVLSFETASGRKRPRDPV</sequence>
<dbReference type="InterPro" id="IPR005467">
    <property type="entry name" value="His_kinase_dom"/>
</dbReference>
<protein>
    <recommendedName>
        <fullName evidence="3">histidine kinase</fullName>
        <ecNumber evidence="3">2.7.13.3</ecNumber>
    </recommendedName>
</protein>
<comment type="subcellular location">
    <subcellularLocation>
        <location evidence="2">Membrane</location>
    </subcellularLocation>
</comment>
<dbReference type="CDD" id="cd00082">
    <property type="entry name" value="HisKA"/>
    <property type="match status" value="1"/>
</dbReference>
<keyword evidence="5" id="KW-0808">Transferase</keyword>
<keyword evidence="9 10" id="KW-0472">Membrane</keyword>
<dbReference type="AlphaFoldDB" id="A0A0L8BK69"/>
<dbReference type="OrthoDB" id="9809567at2"/>
<name>A0A0L8BK69_ENSAD</name>
<evidence type="ECO:0000256" key="4">
    <source>
        <dbReference type="ARBA" id="ARBA00022553"/>
    </source>
</evidence>
<dbReference type="InterPro" id="IPR003661">
    <property type="entry name" value="HisK_dim/P_dom"/>
</dbReference>
<comment type="caution">
    <text evidence="12">The sequence shown here is derived from an EMBL/GenBank/DDBJ whole genome shotgun (WGS) entry which is preliminary data.</text>
</comment>
<comment type="catalytic activity">
    <reaction evidence="1">
        <text>ATP + protein L-histidine = ADP + protein N-phospho-L-histidine.</text>
        <dbReference type="EC" id="2.7.13.3"/>
    </reaction>
</comment>
<dbReference type="GO" id="GO:0005886">
    <property type="term" value="C:plasma membrane"/>
    <property type="evidence" value="ECO:0007669"/>
    <property type="project" value="TreeGrafter"/>
</dbReference>
<dbReference type="InterPro" id="IPR003594">
    <property type="entry name" value="HATPase_dom"/>
</dbReference>
<dbReference type="SUPFAM" id="SSF55874">
    <property type="entry name" value="ATPase domain of HSP90 chaperone/DNA topoisomerase II/histidine kinase"/>
    <property type="match status" value="1"/>
</dbReference>
<keyword evidence="4" id="KW-0597">Phosphoprotein</keyword>
<dbReference type="SMART" id="SM00387">
    <property type="entry name" value="HATPase_c"/>
    <property type="match status" value="1"/>
</dbReference>
<evidence type="ECO:0000256" key="1">
    <source>
        <dbReference type="ARBA" id="ARBA00000085"/>
    </source>
</evidence>
<dbReference type="Gene3D" id="3.30.565.10">
    <property type="entry name" value="Histidine kinase-like ATPase, C-terminal domain"/>
    <property type="match status" value="1"/>
</dbReference>
<dbReference type="PANTHER" id="PTHR45436">
    <property type="entry name" value="SENSOR HISTIDINE KINASE YKOH"/>
    <property type="match status" value="1"/>
</dbReference>
<feature type="transmembrane region" description="Helical" evidence="10">
    <location>
        <begin position="168"/>
        <end position="190"/>
    </location>
</feature>
<dbReference type="Proteomes" id="UP000037425">
    <property type="component" value="Unassembled WGS sequence"/>
</dbReference>
<dbReference type="PRINTS" id="PR00344">
    <property type="entry name" value="BCTRLSENSOR"/>
</dbReference>
<evidence type="ECO:0000256" key="5">
    <source>
        <dbReference type="ARBA" id="ARBA00022679"/>
    </source>
</evidence>
<evidence type="ECO:0000256" key="6">
    <source>
        <dbReference type="ARBA" id="ARBA00022692"/>
    </source>
</evidence>
<dbReference type="EC" id="2.7.13.3" evidence="3"/>
<evidence type="ECO:0000256" key="3">
    <source>
        <dbReference type="ARBA" id="ARBA00012438"/>
    </source>
</evidence>
<evidence type="ECO:0000313" key="13">
    <source>
        <dbReference type="Proteomes" id="UP000037425"/>
    </source>
</evidence>
<dbReference type="PATRIC" id="fig|106592.7.peg.3684"/>
<keyword evidence="6 10" id="KW-0812">Transmembrane</keyword>